<dbReference type="Proteomes" id="UP000070456">
    <property type="component" value="Unassembled WGS sequence"/>
</dbReference>
<evidence type="ECO:0000313" key="8">
    <source>
        <dbReference type="EMBL" id="KXG76407.1"/>
    </source>
</evidence>
<keyword evidence="5" id="KW-0460">Magnesium</keyword>
<keyword evidence="6" id="KW-0464">Manganese</keyword>
<accession>A0A140L782</accession>
<dbReference type="PANTHER" id="PTHR12992">
    <property type="entry name" value="NUDIX HYDROLASE"/>
    <property type="match status" value="1"/>
</dbReference>
<evidence type="ECO:0000313" key="9">
    <source>
        <dbReference type="Proteomes" id="UP000070456"/>
    </source>
</evidence>
<gene>
    <name evidence="8" type="ORF">AN619_09380</name>
</gene>
<dbReference type="InterPro" id="IPR015797">
    <property type="entry name" value="NUDIX_hydrolase-like_dom_sf"/>
</dbReference>
<keyword evidence="4" id="KW-0378">Hydrolase</keyword>
<dbReference type="Gene3D" id="3.90.79.10">
    <property type="entry name" value="Nucleoside Triphosphate Pyrophosphohydrolase"/>
    <property type="match status" value="1"/>
</dbReference>
<dbReference type="SUPFAM" id="SSF55811">
    <property type="entry name" value="Nudix"/>
    <property type="match status" value="1"/>
</dbReference>
<comment type="cofactor">
    <cofactor evidence="2">
        <name>Mg(2+)</name>
        <dbReference type="ChEBI" id="CHEBI:18420"/>
    </cofactor>
</comment>
<dbReference type="GO" id="GO:0010945">
    <property type="term" value="F:coenzyme A diphosphatase activity"/>
    <property type="evidence" value="ECO:0007669"/>
    <property type="project" value="InterPro"/>
</dbReference>
<dbReference type="EMBL" id="LOEE01000027">
    <property type="protein sequence ID" value="KXG76407.1"/>
    <property type="molecule type" value="Genomic_DNA"/>
</dbReference>
<evidence type="ECO:0000256" key="5">
    <source>
        <dbReference type="ARBA" id="ARBA00022842"/>
    </source>
</evidence>
<evidence type="ECO:0000256" key="4">
    <source>
        <dbReference type="ARBA" id="ARBA00022801"/>
    </source>
</evidence>
<dbReference type="Pfam" id="PF00293">
    <property type="entry name" value="NUDIX"/>
    <property type="match status" value="1"/>
</dbReference>
<name>A0A140L782_9FIRM</name>
<dbReference type="PROSITE" id="PS00893">
    <property type="entry name" value="NUDIX_BOX"/>
    <property type="match status" value="1"/>
</dbReference>
<protein>
    <recommendedName>
        <fullName evidence="7">Nudix hydrolase domain-containing protein</fullName>
    </recommendedName>
</protein>
<organism evidence="8 9">
    <name type="scientific">Thermotalea metallivorans</name>
    <dbReference type="NCBI Taxonomy" id="520762"/>
    <lineage>
        <taxon>Bacteria</taxon>
        <taxon>Bacillati</taxon>
        <taxon>Bacillota</taxon>
        <taxon>Clostridia</taxon>
        <taxon>Peptostreptococcales</taxon>
        <taxon>Thermotaleaceae</taxon>
        <taxon>Thermotalea</taxon>
    </lineage>
</organism>
<dbReference type="PROSITE" id="PS51462">
    <property type="entry name" value="NUDIX"/>
    <property type="match status" value="1"/>
</dbReference>
<dbReference type="CDD" id="cd03426">
    <property type="entry name" value="NUDIX_CoAse_Nudt7"/>
    <property type="match status" value="1"/>
</dbReference>
<dbReference type="OrthoDB" id="9802805at2"/>
<keyword evidence="3" id="KW-0479">Metal-binding</keyword>
<dbReference type="AlphaFoldDB" id="A0A140L782"/>
<dbReference type="RefSeq" id="WP_068555317.1">
    <property type="nucleotide sequence ID" value="NZ_LOEE01000027.1"/>
</dbReference>
<keyword evidence="9" id="KW-1185">Reference proteome</keyword>
<dbReference type="STRING" id="520762.AN619_09380"/>
<sequence>MELHAIKTIVQSRTAKPEGKYNRFSVLVPILQVQGELHLLFEIRSEKLKNQPGEICFPGGRIEKNESPEQCAVRETSEELNLPTEKIQIFGPLDYIVTPFNAILYPFLGFLPGIRVEQIHFNRDEVGDVFTVPMKFFLTNNPEEHFINIKAALHDDFPFHMIQNGRNYKWKVGKYPELFYQYNGHIIWGMTARIVKNFINIIKGEEDL</sequence>
<evidence type="ECO:0000256" key="2">
    <source>
        <dbReference type="ARBA" id="ARBA00001946"/>
    </source>
</evidence>
<evidence type="ECO:0000256" key="3">
    <source>
        <dbReference type="ARBA" id="ARBA00022723"/>
    </source>
</evidence>
<proteinExistence type="predicted"/>
<evidence type="ECO:0000259" key="7">
    <source>
        <dbReference type="PROSITE" id="PS51462"/>
    </source>
</evidence>
<reference evidence="8 9" key="1">
    <citation type="submission" date="2015-12" db="EMBL/GenBank/DDBJ databases">
        <title>Draft genome sequence of the thermoanaerobe Thermotalea metallivorans, an isolate from the runoff channel of the Great Artesian Basin, Australia.</title>
        <authorList>
            <person name="Patel B.K."/>
        </authorList>
    </citation>
    <scope>NUCLEOTIDE SEQUENCE [LARGE SCALE GENOMIC DNA]</scope>
    <source>
        <strain evidence="8 9">B2-1</strain>
    </source>
</reference>
<dbReference type="InterPro" id="IPR000086">
    <property type="entry name" value="NUDIX_hydrolase_dom"/>
</dbReference>
<dbReference type="PATRIC" id="fig|520762.4.peg.1046"/>
<dbReference type="PANTHER" id="PTHR12992:SF11">
    <property type="entry name" value="MITOCHONDRIAL COENZYME A DIPHOSPHATASE NUDT8"/>
    <property type="match status" value="1"/>
</dbReference>
<evidence type="ECO:0000256" key="6">
    <source>
        <dbReference type="ARBA" id="ARBA00023211"/>
    </source>
</evidence>
<comment type="cofactor">
    <cofactor evidence="1">
        <name>Mn(2+)</name>
        <dbReference type="ChEBI" id="CHEBI:29035"/>
    </cofactor>
</comment>
<comment type="caution">
    <text evidence="8">The sequence shown here is derived from an EMBL/GenBank/DDBJ whole genome shotgun (WGS) entry which is preliminary data.</text>
</comment>
<evidence type="ECO:0000256" key="1">
    <source>
        <dbReference type="ARBA" id="ARBA00001936"/>
    </source>
</evidence>
<dbReference type="InterPro" id="IPR045121">
    <property type="entry name" value="CoAse"/>
</dbReference>
<dbReference type="InterPro" id="IPR020084">
    <property type="entry name" value="NUDIX_hydrolase_CS"/>
</dbReference>
<feature type="domain" description="Nudix hydrolase" evidence="7">
    <location>
        <begin position="21"/>
        <end position="155"/>
    </location>
</feature>
<dbReference type="GO" id="GO:0046872">
    <property type="term" value="F:metal ion binding"/>
    <property type="evidence" value="ECO:0007669"/>
    <property type="project" value="UniProtKB-KW"/>
</dbReference>